<feature type="compositionally biased region" description="Basic and acidic residues" evidence="1">
    <location>
        <begin position="285"/>
        <end position="295"/>
    </location>
</feature>
<feature type="compositionally biased region" description="Polar residues" evidence="1">
    <location>
        <begin position="297"/>
        <end position="310"/>
    </location>
</feature>
<feature type="compositionally biased region" description="Low complexity" evidence="1">
    <location>
        <begin position="202"/>
        <end position="211"/>
    </location>
</feature>
<feature type="region of interest" description="Disordered" evidence="1">
    <location>
        <begin position="63"/>
        <end position="120"/>
    </location>
</feature>
<name>A0A0N4W173_HAEPC</name>
<feature type="region of interest" description="Disordered" evidence="1">
    <location>
        <begin position="135"/>
        <end position="310"/>
    </location>
</feature>
<reference evidence="2" key="1">
    <citation type="submission" date="2017-02" db="UniProtKB">
        <authorList>
            <consortium name="WormBaseParasite"/>
        </authorList>
    </citation>
    <scope>IDENTIFICATION</scope>
</reference>
<feature type="compositionally biased region" description="Polar residues" evidence="1">
    <location>
        <begin position="247"/>
        <end position="271"/>
    </location>
</feature>
<protein>
    <submittedName>
        <fullName evidence="2">CSRNP_N domain-containing protein</fullName>
    </submittedName>
</protein>
<evidence type="ECO:0000256" key="1">
    <source>
        <dbReference type="SAM" id="MobiDB-lite"/>
    </source>
</evidence>
<feature type="compositionally biased region" description="Low complexity" evidence="1">
    <location>
        <begin position="92"/>
        <end position="106"/>
    </location>
</feature>
<proteinExistence type="predicted"/>
<dbReference type="AlphaFoldDB" id="A0A0N4W173"/>
<dbReference type="OMA" id="ERMTPIN"/>
<organism evidence="2">
    <name type="scientific">Haemonchus placei</name>
    <name type="common">Barber's pole worm</name>
    <dbReference type="NCBI Taxonomy" id="6290"/>
    <lineage>
        <taxon>Eukaryota</taxon>
        <taxon>Metazoa</taxon>
        <taxon>Ecdysozoa</taxon>
        <taxon>Nematoda</taxon>
        <taxon>Chromadorea</taxon>
        <taxon>Rhabditida</taxon>
        <taxon>Rhabditina</taxon>
        <taxon>Rhabditomorpha</taxon>
        <taxon>Strongyloidea</taxon>
        <taxon>Trichostrongylidae</taxon>
        <taxon>Haemonchus</taxon>
    </lineage>
</organism>
<accession>A0A0N4W173</accession>
<sequence length="427" mass="46570">LAKLRSVAPEFCTDHMAIKRRTIDMRCRCESPSCTGFAHMKCQRKFSTECCLKSPFYCEFHKRRDRPQEHRQPGASETCGPPGLPIRMDNYSGLGDSSLGQSLQAQKRGRYSVASSSTPTEKRYTFRDGVLVELSSTNESESHAGRGAPPVSRKRRHPAIEAALQSPPARAVREWSAVPTSAERTESVATTSDEGGHVQFVSPYPESSHSPTPSPTPSACYEVEISPDESSSTQSLTHERSSCVLDASQSNRRSSPHSQSQNSEKNANENGWDSPEISLKPRVVPSRDHPYERTSKTSRSISPTTRSFITDSLARKSEKTTVTVRQTYTAKAVPTSSKAGTTSLASNGSRPVYRLAAVPRSASHVHPFDAELMAEEKTVDLLKGKGEGLHETGQTAVVTSTSVPRRVYVVKAATSQAVEATQKASSQ</sequence>
<dbReference type="WBParaSite" id="HPLM_0000336801-mRNA-1">
    <property type="protein sequence ID" value="HPLM_0000336801-mRNA-1"/>
    <property type="gene ID" value="HPLM_0000336801"/>
</dbReference>
<feature type="compositionally biased region" description="Basic and acidic residues" evidence="1">
    <location>
        <begin position="63"/>
        <end position="72"/>
    </location>
</feature>
<evidence type="ECO:0000313" key="2">
    <source>
        <dbReference type="WBParaSite" id="HPLM_0000336801-mRNA-1"/>
    </source>
</evidence>